<dbReference type="NCBIfam" id="NF005231">
    <property type="entry name" value="PRK06732.1"/>
    <property type="match status" value="1"/>
</dbReference>
<dbReference type="RefSeq" id="WP_086349178.1">
    <property type="nucleotide sequence ID" value="NZ_CP147247.1"/>
</dbReference>
<feature type="domain" description="DNA/pantothenate metabolism flavoprotein C-terminal" evidence="1">
    <location>
        <begin position="2"/>
        <end position="102"/>
    </location>
</feature>
<dbReference type="Pfam" id="PF04127">
    <property type="entry name" value="DFP"/>
    <property type="match status" value="2"/>
</dbReference>
<accession>A0A242K6F5</accession>
<dbReference type="SUPFAM" id="SSF102645">
    <property type="entry name" value="CoaB-like"/>
    <property type="match status" value="1"/>
</dbReference>
<keyword evidence="2" id="KW-0436">Ligase</keyword>
<dbReference type="Proteomes" id="UP000195141">
    <property type="component" value="Chromosome"/>
</dbReference>
<feature type="domain" description="DNA/pantothenate metabolism flavoprotein C-terminal" evidence="1">
    <location>
        <begin position="142"/>
        <end position="249"/>
    </location>
</feature>
<dbReference type="GO" id="GO:0015937">
    <property type="term" value="P:coenzyme A biosynthetic process"/>
    <property type="evidence" value="ECO:0007669"/>
    <property type="project" value="UniProtKB-ARBA"/>
</dbReference>
<dbReference type="GO" id="GO:0016874">
    <property type="term" value="F:ligase activity"/>
    <property type="evidence" value="ECO:0007669"/>
    <property type="project" value="UniProtKB-KW"/>
</dbReference>
<dbReference type="EMBL" id="CP147247">
    <property type="protein sequence ID" value="WYJ92210.1"/>
    <property type="molecule type" value="Genomic_DNA"/>
</dbReference>
<protein>
    <submittedName>
        <fullName evidence="2">Phosphopantothenate-cysteine ligase</fullName>
    </submittedName>
</protein>
<reference evidence="3" key="3">
    <citation type="submission" date="2024-03" db="EMBL/GenBank/DDBJ databases">
        <title>The Genome Sequence of Enterococcus sp. DIV0242b.</title>
        <authorList>
            <consortium name="The Broad Institute Genomics Platform"/>
            <consortium name="The Broad Institute Microbial Omics Core"/>
            <consortium name="The Broad Institute Genomic Center for Infectious Diseases"/>
            <person name="Earl A."/>
            <person name="Manson A."/>
            <person name="Gilmore M."/>
            <person name="Schwartman J."/>
            <person name="Shea T."/>
            <person name="Abouelleil A."/>
            <person name="Cao P."/>
            <person name="Chapman S."/>
            <person name="Cusick C."/>
            <person name="Young S."/>
            <person name="Neafsey D."/>
            <person name="Nusbaum C."/>
            <person name="Birren B."/>
        </authorList>
    </citation>
    <scope>NUCLEOTIDE SEQUENCE</scope>
    <source>
        <strain evidence="3">9E7_DIV0242</strain>
    </source>
</reference>
<reference evidence="2" key="1">
    <citation type="submission" date="2017-05" db="EMBL/GenBank/DDBJ databases">
        <title>The Genome Sequence of Enterococcus sp. 9E7_DIV0242.</title>
        <authorList>
            <consortium name="The Broad Institute Genomics Platform"/>
            <consortium name="The Broad Institute Genomic Center for Infectious Diseases"/>
            <person name="Earl A."/>
            <person name="Manson A."/>
            <person name="Schwartman J."/>
            <person name="Gilmore M."/>
            <person name="Abouelleil A."/>
            <person name="Cao P."/>
            <person name="Chapman S."/>
            <person name="Cusick C."/>
            <person name="Shea T."/>
            <person name="Young S."/>
            <person name="Neafsey D."/>
            <person name="Nusbaum C."/>
            <person name="Birren B."/>
        </authorList>
    </citation>
    <scope>NUCLEOTIDE SEQUENCE [LARGE SCALE GENOMIC DNA]</scope>
    <source>
        <strain evidence="2">9E7_DIV0242</strain>
    </source>
</reference>
<evidence type="ECO:0000259" key="1">
    <source>
        <dbReference type="Pfam" id="PF04127"/>
    </source>
</evidence>
<gene>
    <name evidence="2" type="ORF">A5888_002112</name>
    <name evidence="3" type="ORF">A5888_003983</name>
</gene>
<evidence type="ECO:0000313" key="2">
    <source>
        <dbReference type="EMBL" id="OTP15898.1"/>
    </source>
</evidence>
<reference evidence="3" key="2">
    <citation type="submission" date="2017-05" db="EMBL/GenBank/DDBJ databases">
        <authorList>
            <consortium name="The Broad Institute Genomics Platform"/>
            <consortium name="The Broad Institute Genomic Center for Infectious Diseases"/>
            <person name="Earl A."/>
            <person name="Manson A."/>
            <person name="Schwartman J."/>
            <person name="Gilmore M."/>
            <person name="Abouelleil A."/>
            <person name="Cao P."/>
            <person name="Chapman S."/>
            <person name="Cusick C."/>
            <person name="Shea T."/>
            <person name="Young S."/>
            <person name="Neafsey D."/>
            <person name="Nusbaum C."/>
            <person name="Birren B."/>
        </authorList>
    </citation>
    <scope>NUCLEOTIDE SEQUENCE</scope>
    <source>
        <strain evidence="3">9E7_DIV0242</strain>
    </source>
</reference>
<dbReference type="Gene3D" id="3.40.50.10300">
    <property type="entry name" value="CoaB-like"/>
    <property type="match status" value="1"/>
</dbReference>
<evidence type="ECO:0000313" key="3">
    <source>
        <dbReference type="EMBL" id="WYJ92210.1"/>
    </source>
</evidence>
<dbReference type="InterPro" id="IPR035929">
    <property type="entry name" value="CoaB-like_sf"/>
</dbReference>
<proteinExistence type="predicted"/>
<sequence length="256" mass="28120">MNILITAGGTSEKIDNVRSITNHSTGRLGKAIAETFLVQGHHVTYLTTPYAVRPIATEQLIIEGIETTEELLAKMTQLLATQVFDGIVHSMAVSDFSSETSITEETLIQGLAASLAQQQDFSTAGIEKTIKAEIDQLGRQLQKEKKISSNTERLLLFLKKNPKIISMIREKQPTAVLIGFKLLVGVSEEELIKVGRATLEKNQCDFVLANDLETIHGETHHGILIHADGQTESAETKNDIAQLIVRNVEAKGENHE</sequence>
<organism evidence="2">
    <name type="scientific">Candidatus Enterococcus clewellii</name>
    <dbReference type="NCBI Taxonomy" id="1834193"/>
    <lineage>
        <taxon>Bacteria</taxon>
        <taxon>Bacillati</taxon>
        <taxon>Bacillota</taxon>
        <taxon>Bacilli</taxon>
        <taxon>Lactobacillales</taxon>
        <taxon>Enterococcaceae</taxon>
        <taxon>Enterococcus</taxon>
    </lineage>
</organism>
<dbReference type="InterPro" id="IPR007085">
    <property type="entry name" value="DNA/pantothenate-metab_flavo_C"/>
</dbReference>
<name>A0A242K6F5_9ENTE</name>
<dbReference type="InterPro" id="IPR011848">
    <property type="entry name" value="CoaB_strep"/>
</dbReference>
<dbReference type="AlphaFoldDB" id="A0A242K6F5"/>
<dbReference type="OrthoDB" id="9802554at2"/>
<dbReference type="NCBIfam" id="TIGR02114">
    <property type="entry name" value="coaB_strep"/>
    <property type="match status" value="1"/>
</dbReference>
<evidence type="ECO:0000313" key="4">
    <source>
        <dbReference type="Proteomes" id="UP000195141"/>
    </source>
</evidence>
<keyword evidence="4" id="KW-1185">Reference proteome</keyword>
<dbReference type="EMBL" id="NGMM01000003">
    <property type="protein sequence ID" value="OTP15898.1"/>
    <property type="molecule type" value="Genomic_DNA"/>
</dbReference>